<dbReference type="AlphaFoldDB" id="A0A9N7Z981"/>
<feature type="region of interest" description="Disordered" evidence="1">
    <location>
        <begin position="16"/>
        <end position="80"/>
    </location>
</feature>
<evidence type="ECO:0000313" key="2">
    <source>
        <dbReference type="EMBL" id="CAB1455835.1"/>
    </source>
</evidence>
<evidence type="ECO:0000256" key="1">
    <source>
        <dbReference type="SAM" id="MobiDB-lite"/>
    </source>
</evidence>
<organism evidence="2 3">
    <name type="scientific">Pleuronectes platessa</name>
    <name type="common">European plaice</name>
    <dbReference type="NCBI Taxonomy" id="8262"/>
    <lineage>
        <taxon>Eukaryota</taxon>
        <taxon>Metazoa</taxon>
        <taxon>Chordata</taxon>
        <taxon>Craniata</taxon>
        <taxon>Vertebrata</taxon>
        <taxon>Euteleostomi</taxon>
        <taxon>Actinopterygii</taxon>
        <taxon>Neopterygii</taxon>
        <taxon>Teleostei</taxon>
        <taxon>Neoteleostei</taxon>
        <taxon>Acanthomorphata</taxon>
        <taxon>Carangaria</taxon>
        <taxon>Pleuronectiformes</taxon>
        <taxon>Pleuronectoidei</taxon>
        <taxon>Pleuronectidae</taxon>
        <taxon>Pleuronectes</taxon>
    </lineage>
</organism>
<reference evidence="2" key="1">
    <citation type="submission" date="2020-03" db="EMBL/GenBank/DDBJ databases">
        <authorList>
            <person name="Weist P."/>
        </authorList>
    </citation>
    <scope>NUCLEOTIDE SEQUENCE</scope>
</reference>
<feature type="compositionally biased region" description="Basic and acidic residues" evidence="1">
    <location>
        <begin position="35"/>
        <end position="45"/>
    </location>
</feature>
<name>A0A9N7Z981_PLEPL</name>
<sequence length="122" mass="13155">MERIAAHVAAGVRARRGGVSGAHDQGCPNFSSRGPHTERKCEGLGHSRRHAPLALERTVDSAPQSRRLGAWRRSEGTAGRSGVPVRLYSLLEGLVCIALGMLRKTASLFHSPKFKTNTTLSN</sequence>
<protein>
    <submittedName>
        <fullName evidence="2">Uncharacterized protein</fullName>
    </submittedName>
</protein>
<dbReference type="Proteomes" id="UP001153269">
    <property type="component" value="Unassembled WGS sequence"/>
</dbReference>
<keyword evidence="3" id="KW-1185">Reference proteome</keyword>
<comment type="caution">
    <text evidence="2">The sequence shown here is derived from an EMBL/GenBank/DDBJ whole genome shotgun (WGS) entry which is preliminary data.</text>
</comment>
<proteinExistence type="predicted"/>
<accession>A0A9N7Z981</accession>
<evidence type="ECO:0000313" key="3">
    <source>
        <dbReference type="Proteomes" id="UP001153269"/>
    </source>
</evidence>
<gene>
    <name evidence="2" type="ORF">PLEPLA_LOCUS43616</name>
</gene>
<dbReference type="EMBL" id="CADEAL010004272">
    <property type="protein sequence ID" value="CAB1455835.1"/>
    <property type="molecule type" value="Genomic_DNA"/>
</dbReference>